<gene>
    <name evidence="1" type="ORF">Cgig2_002359</name>
</gene>
<evidence type="ECO:0000313" key="2">
    <source>
        <dbReference type="Proteomes" id="UP001153076"/>
    </source>
</evidence>
<reference evidence="1" key="1">
    <citation type="submission" date="2022-04" db="EMBL/GenBank/DDBJ databases">
        <title>Carnegiea gigantea Genome sequencing and assembly v2.</title>
        <authorList>
            <person name="Copetti D."/>
            <person name="Sanderson M.J."/>
            <person name="Burquez A."/>
            <person name="Wojciechowski M.F."/>
        </authorList>
    </citation>
    <scope>NUCLEOTIDE SEQUENCE</scope>
    <source>
        <strain evidence="1">SGP5-SGP5p</strain>
        <tissue evidence="1">Aerial part</tissue>
    </source>
</reference>
<proteinExistence type="predicted"/>
<dbReference type="Proteomes" id="UP001153076">
    <property type="component" value="Unassembled WGS sequence"/>
</dbReference>
<organism evidence="1 2">
    <name type="scientific">Carnegiea gigantea</name>
    <dbReference type="NCBI Taxonomy" id="171969"/>
    <lineage>
        <taxon>Eukaryota</taxon>
        <taxon>Viridiplantae</taxon>
        <taxon>Streptophyta</taxon>
        <taxon>Embryophyta</taxon>
        <taxon>Tracheophyta</taxon>
        <taxon>Spermatophyta</taxon>
        <taxon>Magnoliopsida</taxon>
        <taxon>eudicotyledons</taxon>
        <taxon>Gunneridae</taxon>
        <taxon>Pentapetalae</taxon>
        <taxon>Caryophyllales</taxon>
        <taxon>Cactineae</taxon>
        <taxon>Cactaceae</taxon>
        <taxon>Cactoideae</taxon>
        <taxon>Echinocereeae</taxon>
        <taxon>Carnegiea</taxon>
    </lineage>
</organism>
<name>A0A9Q1KEB9_9CARY</name>
<evidence type="ECO:0000313" key="1">
    <source>
        <dbReference type="EMBL" id="KAJ8441400.1"/>
    </source>
</evidence>
<sequence>MGFPSSLMTGEMVLYILDNFEWYRREVVCATGPMPYDYEELCPDFDLVVAEEYAQIDELPKLPQVVFMVMLQNDTVKLGVLSGRMITVMESVPQSYDGMLFRHGLGVIGVGSWRPVGNKRHPVTRIKRRVQDLTAKLPLLVMITRDEARLVVTIRAGHSGGAARDFNLREMVQATFYAMLLNDAVGLGIASGFIAADLKVSFDGLQWTFIESWMHTNRHDLQKAQFHQRERESTKVIKEGQRRMSSFPTFMDTTQAAEYVRDNFCWSLRESSTFHSKLLPLNFHSLCPNFNLLVVIQFVPTAYIPQMVQAIFYAMVLNEAAELGLSSKAPIDRMTLNLRELKWDIIKVWLQDIDKRLGDAQVRHLVETLANPQPLIRLMRSRG</sequence>
<comment type="caution">
    <text evidence="1">The sequence shown here is derived from an EMBL/GenBank/DDBJ whole genome shotgun (WGS) entry which is preliminary data.</text>
</comment>
<accession>A0A9Q1KEB9</accession>
<keyword evidence="2" id="KW-1185">Reference proteome</keyword>
<protein>
    <submittedName>
        <fullName evidence="1">Uncharacterized protein</fullName>
    </submittedName>
</protein>
<dbReference type="AlphaFoldDB" id="A0A9Q1KEB9"/>
<dbReference type="EMBL" id="JAKOGI010000167">
    <property type="protein sequence ID" value="KAJ8441400.1"/>
    <property type="molecule type" value="Genomic_DNA"/>
</dbReference>